<keyword evidence="3" id="KW-1185">Reference proteome</keyword>
<keyword evidence="1" id="KW-1133">Transmembrane helix</keyword>
<dbReference type="InterPro" id="IPR027417">
    <property type="entry name" value="P-loop_NTPase"/>
</dbReference>
<dbReference type="Proteomes" id="UP001501576">
    <property type="component" value="Unassembled WGS sequence"/>
</dbReference>
<dbReference type="CDD" id="cd01127">
    <property type="entry name" value="TrwB_TraG_TraD_VirD4"/>
    <property type="match status" value="1"/>
</dbReference>
<name>A0ABN1DX92_9ACTN</name>
<reference evidence="2 3" key="1">
    <citation type="journal article" date="2019" name="Int. J. Syst. Evol. Microbiol.">
        <title>The Global Catalogue of Microorganisms (GCM) 10K type strain sequencing project: providing services to taxonomists for standard genome sequencing and annotation.</title>
        <authorList>
            <consortium name="The Broad Institute Genomics Platform"/>
            <consortium name="The Broad Institute Genome Sequencing Center for Infectious Disease"/>
            <person name="Wu L."/>
            <person name="Ma J."/>
        </authorList>
    </citation>
    <scope>NUCLEOTIDE SEQUENCE [LARGE SCALE GENOMIC DNA]</scope>
    <source>
        <strain evidence="2 3">JCM 5052</strain>
    </source>
</reference>
<dbReference type="Gene3D" id="3.40.50.300">
    <property type="entry name" value="P-loop containing nucleotide triphosphate hydrolases"/>
    <property type="match status" value="1"/>
</dbReference>
<gene>
    <name evidence="2" type="ORF">GCM10010390_65780</name>
</gene>
<evidence type="ECO:0000313" key="3">
    <source>
        <dbReference type="Proteomes" id="UP001501576"/>
    </source>
</evidence>
<dbReference type="RefSeq" id="WP_346160843.1">
    <property type="nucleotide sequence ID" value="NZ_BAAABZ010000071.1"/>
</dbReference>
<keyword evidence="1" id="KW-0812">Transmembrane</keyword>
<sequence length="756" mass="80904">MSSNTTAAARTQSTERVIAIATCAAPVTTGVLAPFLNDSAALTAAIAYGGAGGFLVANYLNRLPARLINQMPASDILRAHESPLFISTVTTGVALAAGALGGPDGADVLMAGILNPPTIPGIISLGWWSAVALVPIKLRKVLSRKKHHTAAPAVAQPGMPAPPPTDAERILQRWAQHVSNPHNGAHRGQELVIRTLSPARWTGTITAPIGQSVNVTAETVSSVYQVPSDWITFTDGAHTGERHITVNRVAPPELDPATLQGAWKKWAARKGGLMQGTHLEDVQDDPNTGGQVARIVAGETLDRLTHPDRMDLAGAMRVTNPLLISYEPCQNPREAFIRKMEHNPLQKGAEFPGVHVLKPNENGYIQLGPGVSGFPARIQIWDPALGAQHVIVAGVTGSGKGGTLQLIALAHHVNGSAIINADPKGSSNPAIEAMAAYSGLGPDEALGALRVWYHGLQYRVAESARLGMKNFKPSADRPWVPLILDEASKLLGENAAHRKEATYIINAGATLGRSLGMPVILANQLMQLAQLGGDAAIRDNVFYGGSLILLRSDSQQKHLIDLPENFAGCNPADIPPAWSGERDMVYDPTKPLNDPERTFGLAFAASPGGHAEMMRNWILEDATPYIDHDNIVIPSDWPFWEDRHELATRSVLPADQEDEDEDGGMLFSADIGLTLAKPPSSAEDKILDALKDVADPLGLEVNYVHKSQITALTKMKTSTLENTLTKLLMSEQIHRQTKNGKEVRGYYGLGPAPQND</sequence>
<keyword evidence="1" id="KW-0472">Membrane</keyword>
<evidence type="ECO:0000313" key="2">
    <source>
        <dbReference type="EMBL" id="GAA0554525.1"/>
    </source>
</evidence>
<dbReference type="SUPFAM" id="SSF52540">
    <property type="entry name" value="P-loop containing nucleoside triphosphate hydrolases"/>
    <property type="match status" value="1"/>
</dbReference>
<organism evidence="2 3">
    <name type="scientific">Streptomyces mordarskii</name>
    <dbReference type="NCBI Taxonomy" id="1226758"/>
    <lineage>
        <taxon>Bacteria</taxon>
        <taxon>Bacillati</taxon>
        <taxon>Actinomycetota</taxon>
        <taxon>Actinomycetes</taxon>
        <taxon>Kitasatosporales</taxon>
        <taxon>Streptomycetaceae</taxon>
        <taxon>Streptomyces</taxon>
    </lineage>
</organism>
<proteinExistence type="predicted"/>
<accession>A0ABN1DX92</accession>
<comment type="caution">
    <text evidence="2">The sequence shown here is derived from an EMBL/GenBank/DDBJ whole genome shotgun (WGS) entry which is preliminary data.</text>
</comment>
<evidence type="ECO:0000256" key="1">
    <source>
        <dbReference type="SAM" id="Phobius"/>
    </source>
</evidence>
<protein>
    <recommendedName>
        <fullName evidence="4">FtsK domain-containing protein</fullName>
    </recommendedName>
</protein>
<feature type="transmembrane region" description="Helical" evidence="1">
    <location>
        <begin position="82"/>
        <end position="101"/>
    </location>
</feature>
<feature type="transmembrane region" description="Helical" evidence="1">
    <location>
        <begin position="42"/>
        <end position="61"/>
    </location>
</feature>
<evidence type="ECO:0008006" key="4">
    <source>
        <dbReference type="Google" id="ProtNLM"/>
    </source>
</evidence>
<dbReference type="EMBL" id="BAAABZ010000071">
    <property type="protein sequence ID" value="GAA0554525.1"/>
    <property type="molecule type" value="Genomic_DNA"/>
</dbReference>
<feature type="transmembrane region" description="Helical" evidence="1">
    <location>
        <begin position="17"/>
        <end position="36"/>
    </location>
</feature>